<protein>
    <submittedName>
        <fullName evidence="1">Uncharacterized protein</fullName>
    </submittedName>
</protein>
<sequence length="55" mass="5428">MQGIGAAPAWGRSTMILGARLGGNSKLMDGGGYGAQGSKMASQSLEASMLGGANR</sequence>
<dbReference type="Proteomes" id="UP000248168">
    <property type="component" value="Unassembled WGS sequence"/>
</dbReference>
<keyword evidence="2" id="KW-1185">Reference proteome</keyword>
<proteinExistence type="predicted"/>
<evidence type="ECO:0000313" key="2">
    <source>
        <dbReference type="Proteomes" id="UP000248168"/>
    </source>
</evidence>
<dbReference type="EMBL" id="OUNR01000021">
    <property type="protein sequence ID" value="SPP66598.1"/>
    <property type="molecule type" value="Genomic_DNA"/>
</dbReference>
<dbReference type="AlphaFoldDB" id="A0A330LBC2"/>
<organism evidence="1 2">
    <name type="scientific">Nitrospira lenta</name>
    <dbReference type="NCBI Taxonomy" id="1436998"/>
    <lineage>
        <taxon>Bacteria</taxon>
        <taxon>Pseudomonadati</taxon>
        <taxon>Nitrospirota</taxon>
        <taxon>Nitrospiria</taxon>
        <taxon>Nitrospirales</taxon>
        <taxon>Nitrospiraceae</taxon>
        <taxon>Nitrospira</taxon>
    </lineage>
</organism>
<dbReference type="InParanoid" id="A0A330LBC2"/>
<evidence type="ECO:0000313" key="1">
    <source>
        <dbReference type="EMBL" id="SPP66598.1"/>
    </source>
</evidence>
<accession>A0A330LBC2</accession>
<gene>
    <name evidence="1" type="ORF">NITLEN_80022</name>
</gene>
<name>A0A330LBC2_9BACT</name>
<reference evidence="2" key="1">
    <citation type="submission" date="2018-04" db="EMBL/GenBank/DDBJ databases">
        <authorList>
            <person name="Lucker S."/>
            <person name="Sakoula D."/>
        </authorList>
    </citation>
    <scope>NUCLEOTIDE SEQUENCE [LARGE SCALE GENOMIC DNA]</scope>
</reference>